<dbReference type="OrthoDB" id="2117972at2759"/>
<dbReference type="InterPro" id="IPR001810">
    <property type="entry name" value="F-box_dom"/>
</dbReference>
<dbReference type="GO" id="GO:0071406">
    <property type="term" value="P:cellular response to methylmercury"/>
    <property type="evidence" value="ECO:0007669"/>
    <property type="project" value="EnsemblFungi"/>
</dbReference>
<name>A0A1G4JIJ5_9SACH</name>
<gene>
    <name evidence="5" type="ORF">LADA_0F02938G</name>
</gene>
<evidence type="ECO:0000313" key="5">
    <source>
        <dbReference type="EMBL" id="SCU90273.1"/>
    </source>
</evidence>
<dbReference type="GO" id="GO:0019005">
    <property type="term" value="C:SCF ubiquitin ligase complex"/>
    <property type="evidence" value="ECO:0007669"/>
    <property type="project" value="EnsemblFungi"/>
</dbReference>
<dbReference type="GO" id="GO:0005737">
    <property type="term" value="C:cytoplasm"/>
    <property type="evidence" value="ECO:0007669"/>
    <property type="project" value="TreeGrafter"/>
</dbReference>
<dbReference type="EMBL" id="LT598458">
    <property type="protein sequence ID" value="SCU90273.1"/>
    <property type="molecule type" value="Genomic_DNA"/>
</dbReference>
<dbReference type="InterPro" id="IPR045464">
    <property type="entry name" value="Hrt3/FBXO9_C"/>
</dbReference>
<keyword evidence="6" id="KW-1185">Reference proteome</keyword>
<dbReference type="Proteomes" id="UP000190274">
    <property type="component" value="Chromosome F"/>
</dbReference>
<evidence type="ECO:0000259" key="3">
    <source>
        <dbReference type="Pfam" id="PF12937"/>
    </source>
</evidence>
<reference evidence="5 6" key="1">
    <citation type="submission" date="2016-03" db="EMBL/GenBank/DDBJ databases">
        <authorList>
            <person name="Devillers H."/>
        </authorList>
    </citation>
    <scope>NUCLEOTIDE SEQUENCE [LARGE SCALE GENOMIC DNA]</scope>
    <source>
        <strain evidence="5">CBS 10888</strain>
    </source>
</reference>
<dbReference type="AlphaFoldDB" id="A0A1G4JIJ5"/>
<evidence type="ECO:0000313" key="6">
    <source>
        <dbReference type="Proteomes" id="UP000190274"/>
    </source>
</evidence>
<feature type="compositionally biased region" description="Polar residues" evidence="2">
    <location>
        <begin position="361"/>
        <end position="371"/>
    </location>
</feature>
<evidence type="ECO:0000256" key="2">
    <source>
        <dbReference type="SAM" id="MobiDB-lite"/>
    </source>
</evidence>
<evidence type="ECO:0000259" key="4">
    <source>
        <dbReference type="Pfam" id="PF19270"/>
    </source>
</evidence>
<dbReference type="Pfam" id="PF19270">
    <property type="entry name" value="FBO_C"/>
    <property type="match status" value="1"/>
</dbReference>
<dbReference type="PANTHER" id="PTHR12874:SF9">
    <property type="entry name" value="F-BOX ONLY PROTEIN 48"/>
    <property type="match status" value="1"/>
</dbReference>
<evidence type="ECO:0000256" key="1">
    <source>
        <dbReference type="ARBA" id="ARBA00022786"/>
    </source>
</evidence>
<proteinExistence type="predicted"/>
<organism evidence="5 6">
    <name type="scientific">Lachancea dasiensis</name>
    <dbReference type="NCBI Taxonomy" id="1072105"/>
    <lineage>
        <taxon>Eukaryota</taxon>
        <taxon>Fungi</taxon>
        <taxon>Dikarya</taxon>
        <taxon>Ascomycota</taxon>
        <taxon>Saccharomycotina</taxon>
        <taxon>Saccharomycetes</taxon>
        <taxon>Saccharomycetales</taxon>
        <taxon>Saccharomycetaceae</taxon>
        <taxon>Lachancea</taxon>
    </lineage>
</organism>
<dbReference type="CDD" id="cd09917">
    <property type="entry name" value="F-box_SF"/>
    <property type="match status" value="1"/>
</dbReference>
<dbReference type="Pfam" id="PF12937">
    <property type="entry name" value="F-box-like"/>
    <property type="match status" value="1"/>
</dbReference>
<feature type="region of interest" description="Disordered" evidence="2">
    <location>
        <begin position="346"/>
        <end position="371"/>
    </location>
</feature>
<dbReference type="InterPro" id="IPR036047">
    <property type="entry name" value="F-box-like_dom_sf"/>
</dbReference>
<accession>A0A1G4JIJ5</accession>
<sequence length="371" mass="42575">MVHDGDKGYSLEAVQLWELGVSKEKDGLMMDAVECYRRALKMDESVEKEYRKIVASSITSKEVGSVKPALKGSTANHKYGIKEDGHLHDGAGENDVEAEPLPCWLLEKLPDDILQQIVHQIVATSGESWLNLSLTCKKFQELCFKKPDSYRTFAQHIYPRQQYDDASMTLNGLSSILALEQALWGTDYRRMLSERAYIKFQGCYISVVNYLRHGANPTGSSSLISPVHMITYYRYLRFFSNGTCLRLVTTDEPSSVARHFHPNHHLKGAELCHWSCSIDDDFSILTVKRHNEKYHFVETLRIQSHGRRRFHRLQWVKSEAYQDSGDRIDFSMHSEKPFLFSRVNYQRTDPPNVSKEGGIHPQNNSQPNNSL</sequence>
<feature type="domain" description="F-box protein Hrt3/FBXO9 C-terminal" evidence="4">
    <location>
        <begin position="184"/>
        <end position="279"/>
    </location>
</feature>
<protein>
    <submittedName>
        <fullName evidence="5">LADA_0F02938g1_1</fullName>
    </submittedName>
</protein>
<dbReference type="SUPFAM" id="SSF81383">
    <property type="entry name" value="F-box domain"/>
    <property type="match status" value="1"/>
</dbReference>
<feature type="domain" description="F-box" evidence="3">
    <location>
        <begin position="107"/>
        <end position="146"/>
    </location>
</feature>
<keyword evidence="1" id="KW-0833">Ubl conjugation pathway</keyword>
<dbReference type="STRING" id="1266660.A0A1G4JIJ5"/>
<dbReference type="GO" id="GO:0031146">
    <property type="term" value="P:SCF-dependent proteasomal ubiquitin-dependent protein catabolic process"/>
    <property type="evidence" value="ECO:0007669"/>
    <property type="project" value="EnsemblFungi"/>
</dbReference>
<dbReference type="PANTHER" id="PTHR12874">
    <property type="entry name" value="F-BOX ONLY PROTEIN 48-RELATED"/>
    <property type="match status" value="1"/>
</dbReference>